<keyword evidence="1" id="KW-0812">Transmembrane</keyword>
<dbReference type="Proteomes" id="UP001222325">
    <property type="component" value="Unassembled WGS sequence"/>
</dbReference>
<evidence type="ECO:0000313" key="3">
    <source>
        <dbReference type="Proteomes" id="UP001222325"/>
    </source>
</evidence>
<dbReference type="AlphaFoldDB" id="A0AAD6TQT3"/>
<organism evidence="2 3">
    <name type="scientific">Mycena belliarum</name>
    <dbReference type="NCBI Taxonomy" id="1033014"/>
    <lineage>
        <taxon>Eukaryota</taxon>
        <taxon>Fungi</taxon>
        <taxon>Dikarya</taxon>
        <taxon>Basidiomycota</taxon>
        <taxon>Agaricomycotina</taxon>
        <taxon>Agaricomycetes</taxon>
        <taxon>Agaricomycetidae</taxon>
        <taxon>Agaricales</taxon>
        <taxon>Marasmiineae</taxon>
        <taxon>Mycenaceae</taxon>
        <taxon>Mycena</taxon>
    </lineage>
</organism>
<feature type="transmembrane region" description="Helical" evidence="1">
    <location>
        <begin position="164"/>
        <end position="183"/>
    </location>
</feature>
<feature type="transmembrane region" description="Helical" evidence="1">
    <location>
        <begin position="405"/>
        <end position="425"/>
    </location>
</feature>
<evidence type="ECO:0000256" key="1">
    <source>
        <dbReference type="SAM" id="Phobius"/>
    </source>
</evidence>
<evidence type="ECO:0000313" key="2">
    <source>
        <dbReference type="EMBL" id="KAJ7074905.1"/>
    </source>
</evidence>
<feature type="transmembrane region" description="Helical" evidence="1">
    <location>
        <begin position="252"/>
        <end position="279"/>
    </location>
</feature>
<accession>A0AAD6TQT3</accession>
<comment type="caution">
    <text evidence="2">The sequence shown here is derived from an EMBL/GenBank/DDBJ whole genome shotgun (WGS) entry which is preliminary data.</text>
</comment>
<keyword evidence="1" id="KW-1133">Transmembrane helix</keyword>
<keyword evidence="3" id="KW-1185">Reference proteome</keyword>
<sequence>ETSFCLLVLLELRANKLRQKPTRDIWNSWAQTEASQNGMRQLNEQIINIWELFIDEYRTAAEIEHVLWTEFPSGASTRGLLVDLLSADLPSQLVCHEVVILSLINFWKYGPSQTSSTAGIGLRYDAVCTPRVLHALDLATHLSYFGLLVSYVLHPRYEPVISGLHYFGAREIILVVFSSSILVRPRTWFNIPFAITLLVFLVNIPLVPFAGSFSFDILLFSFALHAFMFHLPRPPSPLFVFRVRRTLPFAGFLARGFYHIVLPLALFFLPVFILSVYWLSMALSDTFFTSQSLTNISTHIPTPMETRTTVLFMFFTLLVLVSCSLFIFVVQGRGLDANASGWDAYSSPVGRDARATFARAVISYSAPYTFPAPFSLLQAIVIRGPSVVLVDWLRLKLPFAQAEKILWRICVGPVGLVFGLVMALFP</sequence>
<keyword evidence="1" id="KW-0472">Membrane</keyword>
<protein>
    <submittedName>
        <fullName evidence="2">Uncharacterized protein</fullName>
    </submittedName>
</protein>
<name>A0AAD6TQT3_9AGAR</name>
<dbReference type="EMBL" id="JARJCN010000108">
    <property type="protein sequence ID" value="KAJ7074905.1"/>
    <property type="molecule type" value="Genomic_DNA"/>
</dbReference>
<feature type="non-terminal residue" evidence="2">
    <location>
        <position position="1"/>
    </location>
</feature>
<feature type="transmembrane region" description="Helical" evidence="1">
    <location>
        <begin position="188"/>
        <end position="207"/>
    </location>
</feature>
<reference evidence="2" key="1">
    <citation type="submission" date="2023-03" db="EMBL/GenBank/DDBJ databases">
        <title>Massive genome expansion in bonnet fungi (Mycena s.s.) driven by repeated elements and novel gene families across ecological guilds.</title>
        <authorList>
            <consortium name="Lawrence Berkeley National Laboratory"/>
            <person name="Harder C.B."/>
            <person name="Miyauchi S."/>
            <person name="Viragh M."/>
            <person name="Kuo A."/>
            <person name="Thoen E."/>
            <person name="Andreopoulos B."/>
            <person name="Lu D."/>
            <person name="Skrede I."/>
            <person name="Drula E."/>
            <person name="Henrissat B."/>
            <person name="Morin E."/>
            <person name="Kohler A."/>
            <person name="Barry K."/>
            <person name="LaButti K."/>
            <person name="Morin E."/>
            <person name="Salamov A."/>
            <person name="Lipzen A."/>
            <person name="Mereny Z."/>
            <person name="Hegedus B."/>
            <person name="Baldrian P."/>
            <person name="Stursova M."/>
            <person name="Weitz H."/>
            <person name="Taylor A."/>
            <person name="Grigoriev I.V."/>
            <person name="Nagy L.G."/>
            <person name="Martin F."/>
            <person name="Kauserud H."/>
        </authorList>
    </citation>
    <scope>NUCLEOTIDE SEQUENCE</scope>
    <source>
        <strain evidence="2">CBHHK173m</strain>
    </source>
</reference>
<gene>
    <name evidence="2" type="ORF">B0H15DRAFT_962315</name>
</gene>
<feature type="transmembrane region" description="Helical" evidence="1">
    <location>
        <begin position="310"/>
        <end position="330"/>
    </location>
</feature>
<proteinExistence type="predicted"/>